<dbReference type="PANTHER" id="PTHR14957:SF1">
    <property type="entry name" value="UBIQUITIN-LIKE-CONJUGATING ENZYME ATG10"/>
    <property type="match status" value="1"/>
</dbReference>
<dbReference type="GO" id="GO:0005829">
    <property type="term" value="C:cytosol"/>
    <property type="evidence" value="ECO:0007669"/>
    <property type="project" value="TreeGrafter"/>
</dbReference>
<dbReference type="STRING" id="90262.A0A1X2IDI6"/>
<reference evidence="7 8" key="1">
    <citation type="submission" date="2016-07" db="EMBL/GenBank/DDBJ databases">
        <title>Pervasive Adenine N6-methylation of Active Genes in Fungi.</title>
        <authorList>
            <consortium name="DOE Joint Genome Institute"/>
            <person name="Mondo S.J."/>
            <person name="Dannebaum R.O."/>
            <person name="Kuo R.C."/>
            <person name="Labutti K."/>
            <person name="Haridas S."/>
            <person name="Kuo A."/>
            <person name="Salamov A."/>
            <person name="Ahrendt S.R."/>
            <person name="Lipzen A."/>
            <person name="Sullivan W."/>
            <person name="Andreopoulos W.B."/>
            <person name="Clum A."/>
            <person name="Lindquist E."/>
            <person name="Daum C."/>
            <person name="Ramamoorthy G.K."/>
            <person name="Gryganskyi A."/>
            <person name="Culley D."/>
            <person name="Magnuson J.K."/>
            <person name="James T.Y."/>
            <person name="O'Malley M.A."/>
            <person name="Stajich J.E."/>
            <person name="Spatafora J.W."/>
            <person name="Visel A."/>
            <person name="Grigoriev I.V."/>
        </authorList>
    </citation>
    <scope>NUCLEOTIDE SEQUENCE [LARGE SCALE GENOMIC DNA]</scope>
    <source>
        <strain evidence="7 8">NRRL 1336</strain>
    </source>
</reference>
<dbReference type="PANTHER" id="PTHR14957">
    <property type="entry name" value="UBIQUITIN-LIKE-CONJUGATING ENZYME ATG10"/>
    <property type="match status" value="1"/>
</dbReference>
<dbReference type="InterPro" id="IPR007135">
    <property type="entry name" value="Atg3/Atg10"/>
</dbReference>
<dbReference type="Proteomes" id="UP000193560">
    <property type="component" value="Unassembled WGS sequence"/>
</dbReference>
<evidence type="ECO:0000313" key="8">
    <source>
        <dbReference type="Proteomes" id="UP000193560"/>
    </source>
</evidence>
<dbReference type="AlphaFoldDB" id="A0A1X2IDI6"/>
<dbReference type="GO" id="GO:0000422">
    <property type="term" value="P:autophagy of mitochondrion"/>
    <property type="evidence" value="ECO:0007669"/>
    <property type="project" value="TreeGrafter"/>
</dbReference>
<evidence type="ECO:0000256" key="5">
    <source>
        <dbReference type="ARBA" id="ARBA00023006"/>
    </source>
</evidence>
<evidence type="ECO:0000256" key="2">
    <source>
        <dbReference type="ARBA" id="ARBA00021099"/>
    </source>
</evidence>
<sequence length="225" mass="25817">MRTTALNRSEFEHAIRYFNQQTMDSDESWMMTTNSMLNHSYLERTIRYVSSQPRPLNSLDLGDLTEEEHDDPATLIQYDQSTLPSITVNHHIVYSPSYQVPVLYFDAFFTDGTRLGLDEIYTHLVPPIYLQDLKHSPVQAQGSITQADHPLLGRPFWYIHPCDTQTLLQTILFGAQTTSFGQQHQDTFLHDYIKVWLAILGPIVHCPVSPALFSSIHYTPSTCLE</sequence>
<keyword evidence="8" id="KW-1185">Reference proteome</keyword>
<dbReference type="GO" id="GO:0000045">
    <property type="term" value="P:autophagosome assembly"/>
    <property type="evidence" value="ECO:0007669"/>
    <property type="project" value="TreeGrafter"/>
</dbReference>
<evidence type="ECO:0000256" key="1">
    <source>
        <dbReference type="ARBA" id="ARBA00005696"/>
    </source>
</evidence>
<organism evidence="7 8">
    <name type="scientific">Absidia repens</name>
    <dbReference type="NCBI Taxonomy" id="90262"/>
    <lineage>
        <taxon>Eukaryota</taxon>
        <taxon>Fungi</taxon>
        <taxon>Fungi incertae sedis</taxon>
        <taxon>Mucoromycota</taxon>
        <taxon>Mucoromycotina</taxon>
        <taxon>Mucoromycetes</taxon>
        <taxon>Mucorales</taxon>
        <taxon>Cunninghamellaceae</taxon>
        <taxon>Absidia</taxon>
    </lineage>
</organism>
<keyword evidence="5" id="KW-0072">Autophagy</keyword>
<evidence type="ECO:0000256" key="3">
    <source>
        <dbReference type="ARBA" id="ARBA00022679"/>
    </source>
</evidence>
<dbReference type="EMBL" id="MCGE01000014">
    <property type="protein sequence ID" value="ORZ14576.1"/>
    <property type="molecule type" value="Genomic_DNA"/>
</dbReference>
<name>A0A1X2IDI6_9FUNG</name>
<evidence type="ECO:0000313" key="7">
    <source>
        <dbReference type="EMBL" id="ORZ14576.1"/>
    </source>
</evidence>
<evidence type="ECO:0000256" key="4">
    <source>
        <dbReference type="ARBA" id="ARBA00022786"/>
    </source>
</evidence>
<dbReference type="Gene3D" id="3.30.1460.50">
    <property type="match status" value="1"/>
</dbReference>
<comment type="similarity">
    <text evidence="1">Belongs to the ATG10 family.</text>
</comment>
<dbReference type="GO" id="GO:0032446">
    <property type="term" value="P:protein modification by small protein conjugation"/>
    <property type="evidence" value="ECO:0007669"/>
    <property type="project" value="TreeGrafter"/>
</dbReference>
<evidence type="ECO:0000256" key="6">
    <source>
        <dbReference type="ARBA" id="ARBA00029833"/>
    </source>
</evidence>
<comment type="caution">
    <text evidence="7">The sequence shown here is derived from an EMBL/GenBank/DDBJ whole genome shotgun (WGS) entry which is preliminary data.</text>
</comment>
<proteinExistence type="inferred from homology"/>
<keyword evidence="4" id="KW-0833">Ubl conjugation pathway</keyword>
<dbReference type="Pfam" id="PF03987">
    <property type="entry name" value="Autophagy_act_C"/>
    <property type="match status" value="1"/>
</dbReference>
<dbReference type="OrthoDB" id="4089664at2759"/>
<keyword evidence="3" id="KW-0808">Transferase</keyword>
<accession>A0A1X2IDI6</accession>
<protein>
    <recommendedName>
        <fullName evidence="2">Ubiquitin-like-conjugating enzyme ATG10</fullName>
    </recommendedName>
    <alternativeName>
        <fullName evidence="6">Autophagy-related protein 10</fullName>
    </alternativeName>
</protein>
<gene>
    <name evidence="7" type="ORF">BCR42DRAFT_417217</name>
</gene>
<dbReference type="GO" id="GO:0061651">
    <property type="term" value="F:Atg12 conjugating enzyme activity"/>
    <property type="evidence" value="ECO:0007669"/>
    <property type="project" value="TreeGrafter"/>
</dbReference>